<organism evidence="2 3">
    <name type="scientific">Phanerochaete sordida</name>
    <dbReference type="NCBI Taxonomy" id="48140"/>
    <lineage>
        <taxon>Eukaryota</taxon>
        <taxon>Fungi</taxon>
        <taxon>Dikarya</taxon>
        <taxon>Basidiomycota</taxon>
        <taxon>Agaricomycotina</taxon>
        <taxon>Agaricomycetes</taxon>
        <taxon>Polyporales</taxon>
        <taxon>Phanerochaetaceae</taxon>
        <taxon>Phanerochaete</taxon>
    </lineage>
</organism>
<protein>
    <recommendedName>
        <fullName evidence="4">Secreted protein</fullName>
    </recommendedName>
</protein>
<dbReference type="EMBL" id="BPQB01000029">
    <property type="protein sequence ID" value="GJE92923.1"/>
    <property type="molecule type" value="Genomic_DNA"/>
</dbReference>
<name>A0A9P3LFQ2_9APHY</name>
<dbReference type="Proteomes" id="UP000703269">
    <property type="component" value="Unassembled WGS sequence"/>
</dbReference>
<dbReference type="AlphaFoldDB" id="A0A9P3LFQ2"/>
<proteinExistence type="predicted"/>
<accession>A0A9P3LFQ2</accession>
<evidence type="ECO:0000313" key="3">
    <source>
        <dbReference type="Proteomes" id="UP000703269"/>
    </source>
</evidence>
<reference evidence="2 3" key="1">
    <citation type="submission" date="2021-08" db="EMBL/GenBank/DDBJ databases">
        <title>Draft Genome Sequence of Phanerochaete sordida strain YK-624.</title>
        <authorList>
            <person name="Mori T."/>
            <person name="Dohra H."/>
            <person name="Suzuki T."/>
            <person name="Kawagishi H."/>
            <person name="Hirai H."/>
        </authorList>
    </citation>
    <scope>NUCLEOTIDE SEQUENCE [LARGE SCALE GENOMIC DNA]</scope>
    <source>
        <strain evidence="2 3">YK-624</strain>
    </source>
</reference>
<evidence type="ECO:0000313" key="2">
    <source>
        <dbReference type="EMBL" id="GJE92923.1"/>
    </source>
</evidence>
<comment type="caution">
    <text evidence="2">The sequence shown here is derived from an EMBL/GenBank/DDBJ whole genome shotgun (WGS) entry which is preliminary data.</text>
</comment>
<keyword evidence="1" id="KW-0732">Signal</keyword>
<feature type="signal peptide" evidence="1">
    <location>
        <begin position="1"/>
        <end position="22"/>
    </location>
</feature>
<evidence type="ECO:0008006" key="4">
    <source>
        <dbReference type="Google" id="ProtNLM"/>
    </source>
</evidence>
<keyword evidence="3" id="KW-1185">Reference proteome</keyword>
<evidence type="ECO:0000256" key="1">
    <source>
        <dbReference type="SAM" id="SignalP"/>
    </source>
</evidence>
<gene>
    <name evidence="2" type="ORF">PsYK624_090820</name>
</gene>
<sequence>MPRPRAHSFTTSFALVLWPASAKTGLNPGLGSGGTRLRRPLQQARRHEVLRIGQRAKLAWVSWTLLAHDR</sequence>
<feature type="chain" id="PRO_5040417988" description="Secreted protein" evidence="1">
    <location>
        <begin position="23"/>
        <end position="70"/>
    </location>
</feature>